<dbReference type="CDD" id="cd19500">
    <property type="entry name" value="RecA-like_Lon"/>
    <property type="match status" value="1"/>
</dbReference>
<name>A0A532V2L8_UNCL8</name>
<dbReference type="InterPro" id="IPR015947">
    <property type="entry name" value="PUA-like_sf"/>
</dbReference>
<dbReference type="InterPro" id="IPR014721">
    <property type="entry name" value="Ribsml_uS5_D2-typ_fold_subgr"/>
</dbReference>
<keyword evidence="5 9" id="KW-0378">Hydrolase</keyword>
<gene>
    <name evidence="9 17" type="primary">lon</name>
    <name evidence="17" type="ORF">CEE37_06110</name>
</gene>
<dbReference type="InterPro" id="IPR027065">
    <property type="entry name" value="Lon_Prtase"/>
</dbReference>
<dbReference type="AlphaFoldDB" id="A0A532V2L8"/>
<dbReference type="InterPro" id="IPR003593">
    <property type="entry name" value="AAA+_ATPase"/>
</dbReference>
<dbReference type="GO" id="GO:0016887">
    <property type="term" value="F:ATP hydrolysis activity"/>
    <property type="evidence" value="ECO:0007669"/>
    <property type="project" value="UniProtKB-UniRule"/>
</dbReference>
<evidence type="ECO:0000256" key="7">
    <source>
        <dbReference type="ARBA" id="ARBA00022840"/>
    </source>
</evidence>
<dbReference type="SMART" id="SM00464">
    <property type="entry name" value="LON"/>
    <property type="match status" value="1"/>
</dbReference>
<evidence type="ECO:0000256" key="4">
    <source>
        <dbReference type="ARBA" id="ARBA00022741"/>
    </source>
</evidence>
<evidence type="ECO:0000256" key="3">
    <source>
        <dbReference type="ARBA" id="ARBA00022670"/>
    </source>
</evidence>
<dbReference type="Gene3D" id="3.40.50.300">
    <property type="entry name" value="P-loop containing nucleotide triphosphate hydrolases"/>
    <property type="match status" value="1"/>
</dbReference>
<dbReference type="InterPro" id="IPR054594">
    <property type="entry name" value="Lon_lid"/>
</dbReference>
<dbReference type="InterPro" id="IPR027417">
    <property type="entry name" value="P-loop_NTPase"/>
</dbReference>
<dbReference type="InterPro" id="IPR027543">
    <property type="entry name" value="Lon_bac"/>
</dbReference>
<evidence type="ECO:0000259" key="16">
    <source>
        <dbReference type="PROSITE" id="PS51787"/>
    </source>
</evidence>
<dbReference type="Pfam" id="PF22667">
    <property type="entry name" value="Lon_lid"/>
    <property type="match status" value="1"/>
</dbReference>
<dbReference type="Gene3D" id="1.10.8.60">
    <property type="match status" value="1"/>
</dbReference>
<dbReference type="GO" id="GO:0005524">
    <property type="term" value="F:ATP binding"/>
    <property type="evidence" value="ECO:0007669"/>
    <property type="project" value="UniProtKB-UniRule"/>
</dbReference>
<evidence type="ECO:0000256" key="1">
    <source>
        <dbReference type="ARBA" id="ARBA00004496"/>
    </source>
</evidence>
<evidence type="ECO:0000313" key="18">
    <source>
        <dbReference type="Proteomes" id="UP000319619"/>
    </source>
</evidence>
<dbReference type="Gene3D" id="2.30.130.40">
    <property type="entry name" value="LON domain-like"/>
    <property type="match status" value="1"/>
</dbReference>
<evidence type="ECO:0000256" key="12">
    <source>
        <dbReference type="PIRSR" id="PIRSR001174-2"/>
    </source>
</evidence>
<dbReference type="PROSITE" id="PS51787">
    <property type="entry name" value="LON_N"/>
    <property type="match status" value="1"/>
</dbReference>
<evidence type="ECO:0000256" key="5">
    <source>
        <dbReference type="ARBA" id="ARBA00022801"/>
    </source>
</evidence>
<feature type="active site" evidence="9 11">
    <location>
        <position position="731"/>
    </location>
</feature>
<proteinExistence type="evidence at transcript level"/>
<comment type="function">
    <text evidence="9">ATP-dependent serine protease that mediates the selective degradation of mutant and abnormal proteins as well as certain short-lived regulatory proteins. Required for cellular homeostasis and for survival from DNA damage and developmental changes induced by stress. Degrades polypeptides processively to yield small peptide fragments that are 5 to 10 amino acids long. Binds to DNA in a double-stranded, site-specific manner.</text>
</comment>
<keyword evidence="4 9" id="KW-0547">Nucleotide-binding</keyword>
<dbReference type="EC" id="3.4.21.53" evidence="9 10"/>
<keyword evidence="2 9" id="KW-0963">Cytoplasm</keyword>
<dbReference type="InterPro" id="IPR046336">
    <property type="entry name" value="Lon_prtase_N_sf"/>
</dbReference>
<dbReference type="FunFam" id="3.40.50.300:FF:000382">
    <property type="entry name" value="Lon protease homolog 2, peroxisomal"/>
    <property type="match status" value="1"/>
</dbReference>
<dbReference type="HAMAP" id="MF_01973">
    <property type="entry name" value="lon_bact"/>
    <property type="match status" value="1"/>
</dbReference>
<dbReference type="PIRSF" id="PIRSF001174">
    <property type="entry name" value="Lon_proteas"/>
    <property type="match status" value="1"/>
</dbReference>
<comment type="subunit">
    <text evidence="9 10">Homohexamer. Organized in a ring with a central cavity.</text>
</comment>
<dbReference type="Gene3D" id="1.20.5.5270">
    <property type="match status" value="1"/>
</dbReference>
<dbReference type="SUPFAM" id="SSF54211">
    <property type="entry name" value="Ribosomal protein S5 domain 2-like"/>
    <property type="match status" value="1"/>
</dbReference>
<dbReference type="PROSITE" id="PS01046">
    <property type="entry name" value="LON_SER"/>
    <property type="match status" value="1"/>
</dbReference>
<evidence type="ECO:0000313" key="17">
    <source>
        <dbReference type="EMBL" id="TKJ41237.1"/>
    </source>
</evidence>
<dbReference type="GO" id="GO:0005737">
    <property type="term" value="C:cytoplasm"/>
    <property type="evidence" value="ECO:0007669"/>
    <property type="project" value="UniProtKB-SubCell"/>
</dbReference>
<evidence type="ECO:0000256" key="8">
    <source>
        <dbReference type="ARBA" id="ARBA00023016"/>
    </source>
</evidence>
<organism evidence="17 18">
    <name type="scientific">candidate division LCP-89 bacterium B3_LCP</name>
    <dbReference type="NCBI Taxonomy" id="2012998"/>
    <lineage>
        <taxon>Bacteria</taxon>
        <taxon>Pseudomonadati</taxon>
        <taxon>Bacteria division LCP-89</taxon>
    </lineage>
</organism>
<dbReference type="Pfam" id="PF00004">
    <property type="entry name" value="AAA"/>
    <property type="match status" value="1"/>
</dbReference>
<evidence type="ECO:0000256" key="11">
    <source>
        <dbReference type="PIRSR" id="PIRSR001174-1"/>
    </source>
</evidence>
<dbReference type="Pfam" id="PF05362">
    <property type="entry name" value="Lon_C"/>
    <property type="match status" value="1"/>
</dbReference>
<feature type="domain" description="Lon N-terminal" evidence="16">
    <location>
        <begin position="22"/>
        <end position="213"/>
    </location>
</feature>
<feature type="domain" description="Lon proteolytic" evidence="15">
    <location>
        <begin position="601"/>
        <end position="782"/>
    </location>
</feature>
<dbReference type="SUPFAM" id="SSF88697">
    <property type="entry name" value="PUA domain-like"/>
    <property type="match status" value="1"/>
</dbReference>
<keyword evidence="6 9" id="KW-0720">Serine protease</keyword>
<comment type="caution">
    <text evidence="17">The sequence shown here is derived from an EMBL/GenBank/DDBJ whole genome shotgun (WGS) entry which is preliminary data.</text>
</comment>
<dbReference type="Proteomes" id="UP000319619">
    <property type="component" value="Unassembled WGS sequence"/>
</dbReference>
<dbReference type="InterPro" id="IPR008269">
    <property type="entry name" value="Lon_proteolytic"/>
</dbReference>
<keyword evidence="3 9" id="KW-0645">Protease</keyword>
<dbReference type="GO" id="GO:0043565">
    <property type="term" value="F:sequence-specific DNA binding"/>
    <property type="evidence" value="ECO:0007669"/>
    <property type="project" value="UniProtKB-UniRule"/>
</dbReference>
<dbReference type="GO" id="GO:0034605">
    <property type="term" value="P:cellular response to heat"/>
    <property type="evidence" value="ECO:0007669"/>
    <property type="project" value="UniProtKB-UniRule"/>
</dbReference>
<comment type="similarity">
    <text evidence="9 10 13 14">Belongs to the peptidase S16 family.</text>
</comment>
<dbReference type="InterPro" id="IPR003959">
    <property type="entry name" value="ATPase_AAA_core"/>
</dbReference>
<evidence type="ECO:0000256" key="9">
    <source>
        <dbReference type="HAMAP-Rule" id="MF_01973"/>
    </source>
</evidence>
<dbReference type="Pfam" id="PF02190">
    <property type="entry name" value="LON_substr_bdg"/>
    <property type="match status" value="1"/>
</dbReference>
<dbReference type="PANTHER" id="PTHR10046">
    <property type="entry name" value="ATP DEPENDENT LON PROTEASE FAMILY MEMBER"/>
    <property type="match status" value="1"/>
</dbReference>
<dbReference type="InterPro" id="IPR004815">
    <property type="entry name" value="Lon_bac/euk-typ"/>
</dbReference>
<dbReference type="GO" id="GO:0004176">
    <property type="term" value="F:ATP-dependent peptidase activity"/>
    <property type="evidence" value="ECO:0007669"/>
    <property type="project" value="UniProtKB-UniRule"/>
</dbReference>
<feature type="active site" evidence="9 11">
    <location>
        <position position="688"/>
    </location>
</feature>
<reference evidence="17 18" key="1">
    <citation type="submission" date="2017-06" db="EMBL/GenBank/DDBJ databases">
        <title>Novel microbial phyla capable of carbon fixation and sulfur reduction in deep-sea sediments.</title>
        <authorList>
            <person name="Huang J."/>
            <person name="Baker B."/>
            <person name="Wang Y."/>
        </authorList>
    </citation>
    <scope>NUCLEOTIDE SEQUENCE [LARGE SCALE GENOMIC DNA]</scope>
    <source>
        <strain evidence="17">B3_LCP</strain>
    </source>
</reference>
<comment type="subcellular location">
    <subcellularLocation>
        <location evidence="1 9 10">Cytoplasm</location>
    </subcellularLocation>
</comment>
<dbReference type="SMART" id="SM00382">
    <property type="entry name" value="AAA"/>
    <property type="match status" value="1"/>
</dbReference>
<comment type="catalytic activity">
    <reaction evidence="9 10 13">
        <text>Hydrolysis of proteins in presence of ATP.</text>
        <dbReference type="EC" id="3.4.21.53"/>
    </reaction>
</comment>
<dbReference type="FunFam" id="1.20.5.5270:FF:000002">
    <property type="entry name" value="Lon protease homolog"/>
    <property type="match status" value="1"/>
</dbReference>
<dbReference type="PRINTS" id="PR00830">
    <property type="entry name" value="ENDOLAPTASE"/>
</dbReference>
<comment type="induction">
    <text evidence="9">By heat shock.</text>
</comment>
<evidence type="ECO:0000256" key="6">
    <source>
        <dbReference type="ARBA" id="ARBA00022825"/>
    </source>
</evidence>
<dbReference type="SUPFAM" id="SSF52540">
    <property type="entry name" value="P-loop containing nucleoside triphosphate hydrolases"/>
    <property type="match status" value="1"/>
</dbReference>
<keyword evidence="7 9" id="KW-0067">ATP-binding</keyword>
<dbReference type="InterPro" id="IPR008268">
    <property type="entry name" value="Peptidase_S16_AS"/>
</dbReference>
<evidence type="ECO:0000256" key="2">
    <source>
        <dbReference type="ARBA" id="ARBA00022490"/>
    </source>
</evidence>
<dbReference type="Gene3D" id="1.20.58.1480">
    <property type="match status" value="1"/>
</dbReference>
<dbReference type="Gene3D" id="3.30.230.10">
    <property type="match status" value="1"/>
</dbReference>
<evidence type="ECO:0000256" key="14">
    <source>
        <dbReference type="RuleBase" id="RU000591"/>
    </source>
</evidence>
<dbReference type="PROSITE" id="PS51786">
    <property type="entry name" value="LON_PROTEOLYTIC"/>
    <property type="match status" value="1"/>
</dbReference>
<dbReference type="InterPro" id="IPR003111">
    <property type="entry name" value="Lon_prtase_N"/>
</dbReference>
<accession>A0A532V2L8</accession>
<feature type="binding site" evidence="9 12">
    <location>
        <begin position="365"/>
        <end position="372"/>
    </location>
    <ligand>
        <name>ATP</name>
        <dbReference type="ChEBI" id="CHEBI:30616"/>
    </ligand>
</feature>
<dbReference type="InterPro" id="IPR020568">
    <property type="entry name" value="Ribosomal_Su5_D2-typ_SF"/>
</dbReference>
<evidence type="ECO:0000259" key="15">
    <source>
        <dbReference type="PROSITE" id="PS51786"/>
    </source>
</evidence>
<keyword evidence="8 9" id="KW-0346">Stress response</keyword>
<dbReference type="EMBL" id="NJBN01000003">
    <property type="protein sequence ID" value="TKJ41237.1"/>
    <property type="molecule type" value="Genomic_DNA"/>
</dbReference>
<dbReference type="GO" id="GO:0006515">
    <property type="term" value="P:protein quality control for misfolded or incompletely synthesized proteins"/>
    <property type="evidence" value="ECO:0007669"/>
    <property type="project" value="UniProtKB-UniRule"/>
</dbReference>
<evidence type="ECO:0000256" key="13">
    <source>
        <dbReference type="PROSITE-ProRule" id="PRU01122"/>
    </source>
</evidence>
<dbReference type="GO" id="GO:0004252">
    <property type="term" value="F:serine-type endopeptidase activity"/>
    <property type="evidence" value="ECO:0007669"/>
    <property type="project" value="UniProtKB-UniRule"/>
</dbReference>
<evidence type="ECO:0000256" key="10">
    <source>
        <dbReference type="PIRNR" id="PIRNR001174"/>
    </source>
</evidence>
<dbReference type="NCBIfam" id="TIGR00763">
    <property type="entry name" value="lon"/>
    <property type="match status" value="1"/>
</dbReference>
<sequence>MEIVEKAEQTNTLNLESIPEVLPVLSLSELVVFPGIIVPMAVSNEPMVQLINDALSGDKIIACFSLKPGTDSDTQRIYKTGTCCQIMKMFRVPDGSVRLLVRGITRIILKEITQEEPYPLARIEKMRLDRRRSLNLEALTRTVSENFSKLIDLSPHFTEEIKISFNNVTDPETLADLIASHLSLELEKKQEILETWLLEDRMQKISIHVKRELKLIELSHKIQSDVDDELDRSQKEYYLREQMKVIKKELGDEDDSTVEIRELEEKINNTELPENVGEVAHKELIRLAKMNPAAAEYTVARTYLDWILALPWLKSTNESIDIEHARDILGEDHYGLEDVKERILEYLAVRKLRDDVRGPILCFAGPPGVGKTSLGRSIARALGREFARVSLGGIRDEAEIRGHRRTYIGAMPGRILQKMRLTQVNNPVFMLDEIDKMGNDFRGDPASAMLEVLDPEQNSNFSDHYIEMDFDLSRVLFITTANQIYQIPAPLRDRMEVISLSGYILPEKVAIAQRHLIPRMLEEHGLDPKQLHFSEHALQKVIREYTREAGLRNLERAVATFCRKTAMRLTQGDIRPVKVTSRNYRDFLGVPKFGADRNRRKAGVGLAYGLAWTPVGGEVMAIECSWMPGREQVHLTGHLGDVMKESADIAMSYLRSNSSQHGLKSDFINGKEIHLHIPEGATPKDGPSAGVTMAAALASLFTNRPIRDDLVMTGELTLQGKILPVGGIREKLVAAHRLRIKNVLMPKDNKQDLEEIPQQVKENMTFHFVDHVGEALKIALVAGKKKPKLSS</sequence>
<protein>
    <recommendedName>
        <fullName evidence="9 10">Lon protease</fullName>
        <ecNumber evidence="9 10">3.4.21.53</ecNumber>
    </recommendedName>
    <alternativeName>
        <fullName evidence="9">ATP-dependent protease La</fullName>
    </alternativeName>
</protein>